<feature type="region of interest" description="Disordered" evidence="2">
    <location>
        <begin position="1"/>
        <end position="28"/>
    </location>
</feature>
<feature type="region of interest" description="Disordered" evidence="2">
    <location>
        <begin position="660"/>
        <end position="748"/>
    </location>
</feature>
<sequence length="748" mass="85978">MELEQQVAVRGNMLPGSGGPGANPRVPDIQGEERLQQNIFNKGQNTGQLAYTPNTLYRSRALKGPNSRIDTGLESAIAKAIRDAATRGEKPVFYPAMGTVFNSCQEAWDFYNLYSWEIGFGIRYGRSRTNDNEYMTKMNIVCSCEGRQEHEDSNSIRTQCKAMIRLLRTKDHSWYITKFVGDHNHPLSENCGEKKQWPSHGHIDSGTKDFIRKLRENNVSIGRVCSILGVTDGSSTIRKEVVRSVCAKLAQENIKDDIGKTQQLLEEMKTKDPLMDMRLKVDKEGRIKSMLWSTGKNMLDYKNFGDVVTFDTTYRTNLYNMPFGLFVGVNYHFQSTVFGDQCAAMEAAAKTTIPSARHRWCRWYVLKKAKEYLEHVYSKYNTFKKEFHHLISYVTSRRRFKLGWISLLHKYNLGGNIYLKRLFRKRAKWAKPYFMGVFCAGMTSTQRSESANHMLKKYIPRAAPMHLFVRKFLEFQYDRQDQEDKEKHLTKLKRKEAHFNVPIEKHAKEVYTRTMLGHFLWELYESGAYAIADTSVDGKFILVHTSEDNDPAARKTEVKLAVDKKRISCKCGLYKHMGMLCRHQLKLLVHLDQRSIPEHNLMKWWTKAASTSGDDGMTAGTAPNHGTEEAKRCLLVKMAMELSTTRDIPDEEYMSLMETMEKARSASRDKSTTHNSNIQTTGLDKPGISLQCPLRPEKKGRPQSTSLRSWQQGVKRRRNIRTGDKSRLLSEDEENPRGGKTRSVQELL</sequence>
<feature type="domain" description="SWIM-type" evidence="3">
    <location>
        <begin position="556"/>
        <end position="592"/>
    </location>
</feature>
<dbReference type="Proteomes" id="UP000324897">
    <property type="component" value="Chromosome 1"/>
</dbReference>
<proteinExistence type="predicted"/>
<dbReference type="Pfam" id="PF03101">
    <property type="entry name" value="FAR1"/>
    <property type="match status" value="1"/>
</dbReference>
<keyword evidence="1" id="KW-0862">Zinc</keyword>
<dbReference type="PANTHER" id="PTHR47482">
    <property type="entry name" value="OS11G0632001 PROTEIN"/>
    <property type="match status" value="1"/>
</dbReference>
<keyword evidence="1" id="KW-0863">Zinc-finger</keyword>
<dbReference type="PROSITE" id="PS50966">
    <property type="entry name" value="ZF_SWIM"/>
    <property type="match status" value="1"/>
</dbReference>
<feature type="compositionally biased region" description="Polar residues" evidence="2">
    <location>
        <begin position="702"/>
        <end position="712"/>
    </location>
</feature>
<comment type="caution">
    <text evidence="4">The sequence shown here is derived from an EMBL/GenBank/DDBJ whole genome shotgun (WGS) entry which is preliminary data.</text>
</comment>
<feature type="compositionally biased region" description="Polar residues" evidence="2">
    <location>
        <begin position="673"/>
        <end position="682"/>
    </location>
</feature>
<dbReference type="GO" id="GO:0008270">
    <property type="term" value="F:zinc ion binding"/>
    <property type="evidence" value="ECO:0007669"/>
    <property type="project" value="UniProtKB-KW"/>
</dbReference>
<reference evidence="4 5" key="1">
    <citation type="journal article" date="2019" name="Sci. Rep.">
        <title>A high-quality genome of Eragrostis curvula grass provides insights into Poaceae evolution and supports new strategies to enhance forage quality.</title>
        <authorList>
            <person name="Carballo J."/>
            <person name="Santos B.A.C.M."/>
            <person name="Zappacosta D."/>
            <person name="Garbus I."/>
            <person name="Selva J.P."/>
            <person name="Gallo C.A."/>
            <person name="Diaz A."/>
            <person name="Albertini E."/>
            <person name="Caccamo M."/>
            <person name="Echenique V."/>
        </authorList>
    </citation>
    <scope>NUCLEOTIDE SEQUENCE [LARGE SCALE GENOMIC DNA]</scope>
    <source>
        <strain evidence="5">cv. Victoria</strain>
        <tissue evidence="4">Leaf</tissue>
    </source>
</reference>
<dbReference type="EMBL" id="RWGY01000011">
    <property type="protein sequence ID" value="TVU33295.1"/>
    <property type="molecule type" value="Genomic_DNA"/>
</dbReference>
<gene>
    <name evidence="4" type="ORF">EJB05_25105</name>
</gene>
<keyword evidence="5" id="KW-1185">Reference proteome</keyword>
<keyword evidence="1" id="KW-0479">Metal-binding</keyword>
<dbReference type="PANTHER" id="PTHR47482:SF5">
    <property type="entry name" value="FAR1 DOMAIN-CONTAINING PROTEIN"/>
    <property type="match status" value="1"/>
</dbReference>
<protein>
    <recommendedName>
        <fullName evidence="3">SWIM-type domain-containing protein</fullName>
    </recommendedName>
</protein>
<dbReference type="OrthoDB" id="685741at2759"/>
<evidence type="ECO:0000313" key="4">
    <source>
        <dbReference type="EMBL" id="TVU33295.1"/>
    </source>
</evidence>
<feature type="compositionally biased region" description="Basic and acidic residues" evidence="2">
    <location>
        <begin position="660"/>
        <end position="672"/>
    </location>
</feature>
<dbReference type="Gramene" id="TVU33295">
    <property type="protein sequence ID" value="TVU33295"/>
    <property type="gene ID" value="EJB05_25105"/>
</dbReference>
<dbReference type="InterPro" id="IPR004330">
    <property type="entry name" value="FAR1_DNA_bnd_dom"/>
</dbReference>
<organism evidence="4 5">
    <name type="scientific">Eragrostis curvula</name>
    <name type="common">weeping love grass</name>
    <dbReference type="NCBI Taxonomy" id="38414"/>
    <lineage>
        <taxon>Eukaryota</taxon>
        <taxon>Viridiplantae</taxon>
        <taxon>Streptophyta</taxon>
        <taxon>Embryophyta</taxon>
        <taxon>Tracheophyta</taxon>
        <taxon>Spermatophyta</taxon>
        <taxon>Magnoliopsida</taxon>
        <taxon>Liliopsida</taxon>
        <taxon>Poales</taxon>
        <taxon>Poaceae</taxon>
        <taxon>PACMAD clade</taxon>
        <taxon>Chloridoideae</taxon>
        <taxon>Eragrostideae</taxon>
        <taxon>Eragrostidinae</taxon>
        <taxon>Eragrostis</taxon>
    </lineage>
</organism>
<dbReference type="AlphaFoldDB" id="A0A5J9VBH0"/>
<evidence type="ECO:0000259" key="3">
    <source>
        <dbReference type="PROSITE" id="PS50966"/>
    </source>
</evidence>
<evidence type="ECO:0000313" key="5">
    <source>
        <dbReference type="Proteomes" id="UP000324897"/>
    </source>
</evidence>
<evidence type="ECO:0000256" key="1">
    <source>
        <dbReference type="PROSITE-ProRule" id="PRU00325"/>
    </source>
</evidence>
<dbReference type="InterPro" id="IPR007527">
    <property type="entry name" value="Znf_SWIM"/>
</dbReference>
<evidence type="ECO:0000256" key="2">
    <source>
        <dbReference type="SAM" id="MobiDB-lite"/>
    </source>
</evidence>
<feature type="compositionally biased region" description="Basic and acidic residues" evidence="2">
    <location>
        <begin position="721"/>
        <end position="730"/>
    </location>
</feature>
<feature type="non-terminal residue" evidence="4">
    <location>
        <position position="1"/>
    </location>
</feature>
<name>A0A5J9VBH0_9POAL</name>
<accession>A0A5J9VBH0</accession>